<dbReference type="PANTHER" id="PTHR23117">
    <property type="entry name" value="GUANYLATE KINASE-RELATED"/>
    <property type="match status" value="1"/>
</dbReference>
<dbReference type="InterPro" id="IPR008145">
    <property type="entry name" value="GK/Ca_channel_bsu"/>
</dbReference>
<evidence type="ECO:0000256" key="10">
    <source>
        <dbReference type="ARBA" id="ARBA00022840"/>
    </source>
</evidence>
<protein>
    <recommendedName>
        <fullName evidence="5 13">Guanylate kinase</fullName>
        <ecNumber evidence="4 13">2.7.4.8</ecNumber>
    </recommendedName>
    <alternativeName>
        <fullName evidence="11 13">GMP kinase</fullName>
    </alternativeName>
</protein>
<evidence type="ECO:0000256" key="11">
    <source>
        <dbReference type="ARBA" id="ARBA00030128"/>
    </source>
</evidence>
<dbReference type="HAMAP" id="MF_00328">
    <property type="entry name" value="Guanylate_kinase"/>
    <property type="match status" value="1"/>
</dbReference>
<reference evidence="15 16" key="1">
    <citation type="journal article" date="2023" name="Microbiol. Spectr.">
        <title>Symbiosis of Carpenter Bees with Uncharacterized Lactic Acid Bacteria Showing NAD Auxotrophy.</title>
        <authorList>
            <person name="Kawasaki S."/>
            <person name="Ozawa K."/>
            <person name="Mori T."/>
            <person name="Yamamoto A."/>
            <person name="Ito M."/>
            <person name="Ohkuma M."/>
            <person name="Sakamoto M."/>
            <person name="Matsutani M."/>
        </authorList>
    </citation>
    <scope>NUCLEOTIDE SEQUENCE [LARGE SCALE GENOMIC DNA]</scope>
    <source>
        <strain evidence="15 16">KimC2</strain>
    </source>
</reference>
<dbReference type="EMBL" id="AP026801">
    <property type="protein sequence ID" value="BDR56082.1"/>
    <property type="molecule type" value="Genomic_DNA"/>
</dbReference>
<dbReference type="PANTHER" id="PTHR23117:SF13">
    <property type="entry name" value="GUANYLATE KINASE"/>
    <property type="match status" value="1"/>
</dbReference>
<proteinExistence type="inferred from homology"/>
<feature type="domain" description="Guanylate kinase-like" evidence="14">
    <location>
        <begin position="4"/>
        <end position="183"/>
    </location>
</feature>
<dbReference type="CDD" id="cd00071">
    <property type="entry name" value="GMPK"/>
    <property type="match status" value="1"/>
</dbReference>
<evidence type="ECO:0000256" key="13">
    <source>
        <dbReference type="HAMAP-Rule" id="MF_00328"/>
    </source>
</evidence>
<sequence length="210" mass="23928">MSKGMLIVLSGPSGVGKGTVRQELTRRDKGQFVYSVSMTTRKMRPKEVDGVDYFFSTVDEFQQAIKNDQMLEYNQYVGNYYGTPRKYVEDTINQGKDIFLEIDVGGAMQVKEKMPEGVFIFLTPPDLKSLRGRITQRGTDSAAVIDRRMEQAINEINLMKEYDYAVVNDVVSKAADRIETIIESEHLKVERIIQDYLKVSGVQNDYKANN</sequence>
<keyword evidence="16" id="KW-1185">Reference proteome</keyword>
<dbReference type="AlphaFoldDB" id="A0AAU9DH79"/>
<dbReference type="GO" id="GO:0004385">
    <property type="term" value="F:GMP kinase activity"/>
    <property type="evidence" value="ECO:0007669"/>
    <property type="project" value="UniProtKB-UniRule"/>
</dbReference>
<evidence type="ECO:0000259" key="14">
    <source>
        <dbReference type="PROSITE" id="PS50052"/>
    </source>
</evidence>
<evidence type="ECO:0000256" key="9">
    <source>
        <dbReference type="ARBA" id="ARBA00022777"/>
    </source>
</evidence>
<dbReference type="Gene3D" id="3.40.50.300">
    <property type="entry name" value="P-loop containing nucleotide triphosphate hydrolases"/>
    <property type="match status" value="1"/>
</dbReference>
<evidence type="ECO:0000256" key="6">
    <source>
        <dbReference type="ARBA" id="ARBA00022490"/>
    </source>
</evidence>
<comment type="similarity">
    <text evidence="3 13">Belongs to the guanylate kinase family.</text>
</comment>
<dbReference type="InterPro" id="IPR008144">
    <property type="entry name" value="Guanylate_kin-like_dom"/>
</dbReference>
<dbReference type="GO" id="GO:0005829">
    <property type="term" value="C:cytosol"/>
    <property type="evidence" value="ECO:0007669"/>
    <property type="project" value="TreeGrafter"/>
</dbReference>
<evidence type="ECO:0000256" key="2">
    <source>
        <dbReference type="ARBA" id="ARBA00004496"/>
    </source>
</evidence>
<dbReference type="Proteomes" id="UP001321804">
    <property type="component" value="Chromosome"/>
</dbReference>
<dbReference type="SUPFAM" id="SSF52540">
    <property type="entry name" value="P-loop containing nucleoside triphosphate hydrolases"/>
    <property type="match status" value="1"/>
</dbReference>
<dbReference type="FunFam" id="3.30.63.10:FF:000002">
    <property type="entry name" value="Guanylate kinase 1"/>
    <property type="match status" value="1"/>
</dbReference>
<evidence type="ECO:0000256" key="7">
    <source>
        <dbReference type="ARBA" id="ARBA00022679"/>
    </source>
</evidence>
<dbReference type="PROSITE" id="PS50052">
    <property type="entry name" value="GUANYLATE_KINASE_2"/>
    <property type="match status" value="1"/>
</dbReference>
<keyword evidence="10 13" id="KW-0067">ATP-binding</keyword>
<dbReference type="SMART" id="SM00072">
    <property type="entry name" value="GuKc"/>
    <property type="match status" value="1"/>
</dbReference>
<organism evidence="15 16">
    <name type="scientific">Xylocopilactobacillus apis</name>
    <dbReference type="NCBI Taxonomy" id="2932183"/>
    <lineage>
        <taxon>Bacteria</taxon>
        <taxon>Bacillati</taxon>
        <taxon>Bacillota</taxon>
        <taxon>Bacilli</taxon>
        <taxon>Lactobacillales</taxon>
        <taxon>Lactobacillaceae</taxon>
        <taxon>Xylocopilactobacillus</taxon>
    </lineage>
</organism>
<evidence type="ECO:0000256" key="8">
    <source>
        <dbReference type="ARBA" id="ARBA00022741"/>
    </source>
</evidence>
<dbReference type="FunFam" id="3.40.50.300:FF:000855">
    <property type="entry name" value="Guanylate kinase"/>
    <property type="match status" value="1"/>
</dbReference>
<accession>A0AAU9DH79</accession>
<comment type="catalytic activity">
    <reaction evidence="12 13">
        <text>GMP + ATP = GDP + ADP</text>
        <dbReference type="Rhea" id="RHEA:20780"/>
        <dbReference type="ChEBI" id="CHEBI:30616"/>
        <dbReference type="ChEBI" id="CHEBI:58115"/>
        <dbReference type="ChEBI" id="CHEBI:58189"/>
        <dbReference type="ChEBI" id="CHEBI:456216"/>
        <dbReference type="EC" id="2.7.4.8"/>
    </reaction>
</comment>
<dbReference type="Pfam" id="PF00625">
    <property type="entry name" value="Guanylate_kin"/>
    <property type="match status" value="1"/>
</dbReference>
<gene>
    <name evidence="13 15" type="primary">gmk</name>
    <name evidence="15" type="ORF">KIMC2_06440</name>
</gene>
<dbReference type="EC" id="2.7.4.8" evidence="4 13"/>
<name>A0AAU9DH79_9LACO</name>
<keyword evidence="6 13" id="KW-0963">Cytoplasm</keyword>
<evidence type="ECO:0000256" key="1">
    <source>
        <dbReference type="ARBA" id="ARBA00003531"/>
    </source>
</evidence>
<dbReference type="GO" id="GO:0005524">
    <property type="term" value="F:ATP binding"/>
    <property type="evidence" value="ECO:0007669"/>
    <property type="project" value="UniProtKB-UniRule"/>
</dbReference>
<evidence type="ECO:0000256" key="5">
    <source>
        <dbReference type="ARBA" id="ARBA00016296"/>
    </source>
</evidence>
<evidence type="ECO:0000313" key="16">
    <source>
        <dbReference type="Proteomes" id="UP001321804"/>
    </source>
</evidence>
<evidence type="ECO:0000256" key="4">
    <source>
        <dbReference type="ARBA" id="ARBA00012961"/>
    </source>
</evidence>
<dbReference type="KEGG" id="xak:KIMC2_06440"/>
<feature type="binding site" evidence="13">
    <location>
        <begin position="11"/>
        <end position="18"/>
    </location>
    <ligand>
        <name>ATP</name>
        <dbReference type="ChEBI" id="CHEBI:30616"/>
    </ligand>
</feature>
<keyword evidence="8 13" id="KW-0547">Nucleotide-binding</keyword>
<evidence type="ECO:0000256" key="3">
    <source>
        <dbReference type="ARBA" id="ARBA00005790"/>
    </source>
</evidence>
<comment type="subcellular location">
    <subcellularLocation>
        <location evidence="2 13">Cytoplasm</location>
    </subcellularLocation>
</comment>
<dbReference type="NCBIfam" id="TIGR03263">
    <property type="entry name" value="guanyl_kin"/>
    <property type="match status" value="1"/>
</dbReference>
<dbReference type="InterPro" id="IPR027417">
    <property type="entry name" value="P-loop_NTPase"/>
</dbReference>
<dbReference type="Gene3D" id="3.30.63.10">
    <property type="entry name" value="Guanylate Kinase phosphate binding domain"/>
    <property type="match status" value="1"/>
</dbReference>
<evidence type="ECO:0000313" key="15">
    <source>
        <dbReference type="EMBL" id="BDR56082.1"/>
    </source>
</evidence>
<keyword evidence="9 13" id="KW-0418">Kinase</keyword>
<keyword evidence="7 13" id="KW-0808">Transferase</keyword>
<evidence type="ECO:0000256" key="12">
    <source>
        <dbReference type="ARBA" id="ARBA00048594"/>
    </source>
</evidence>
<dbReference type="InterPro" id="IPR017665">
    <property type="entry name" value="Guanylate_kinase"/>
</dbReference>
<comment type="function">
    <text evidence="1 13">Essential for recycling GMP and indirectly, cGMP.</text>
</comment>